<evidence type="ECO:0000256" key="4">
    <source>
        <dbReference type="ARBA" id="ARBA00023004"/>
    </source>
</evidence>
<dbReference type="PANTHER" id="PTHR47991">
    <property type="entry name" value="OXOGLUTARATE/IRON-DEPENDENT DIOXYGENASE"/>
    <property type="match status" value="1"/>
</dbReference>
<accession>A0AAV0HWI0</accession>
<evidence type="ECO:0000256" key="1">
    <source>
        <dbReference type="ARBA" id="ARBA00008056"/>
    </source>
</evidence>
<evidence type="ECO:0000313" key="7">
    <source>
        <dbReference type="EMBL" id="CAI0388779.1"/>
    </source>
</evidence>
<keyword evidence="2 5" id="KW-0479">Metal-binding</keyword>
<keyword evidence="5" id="KW-0560">Oxidoreductase</keyword>
<dbReference type="InterPro" id="IPR044861">
    <property type="entry name" value="IPNS-like_FE2OG_OXY"/>
</dbReference>
<evidence type="ECO:0000259" key="6">
    <source>
        <dbReference type="PROSITE" id="PS51471"/>
    </source>
</evidence>
<dbReference type="GO" id="GO:0016491">
    <property type="term" value="F:oxidoreductase activity"/>
    <property type="evidence" value="ECO:0007669"/>
    <property type="project" value="UniProtKB-KW"/>
</dbReference>
<dbReference type="FunFam" id="2.60.120.330:FF:000079">
    <property type="entry name" value="Protein SRG1"/>
    <property type="match status" value="1"/>
</dbReference>
<evidence type="ECO:0000313" key="8">
    <source>
        <dbReference type="Proteomes" id="UP001154282"/>
    </source>
</evidence>
<dbReference type="Proteomes" id="UP001154282">
    <property type="component" value="Unassembled WGS sequence"/>
</dbReference>
<sequence length="487" mass="55542">MDSVHEIAITGQNLPAKYIYTDGINLSQDPSIPLPLLEIPVVDFNRLATPSIGTGEELERLRSALSSYGCVMVTNHRVASSLMDRVRLVFKQFLALPMEERLKWQKEVDGFDGYGSDMIVTKDVAVVHDFSARLRLITWPEDRRQMKYWPEKPHDFREVLDEYSSKLRVLHDATLKAMARSLSLEDDSTFLKVIREGGTISSRFNFYPPCPTPDRVLGLKPHSDGTVITFLLQDREVEGLQVLKDEQWFRVPIVADGLVLNVGDQLEIMSNGEFKSPIHRVVLNTKKERISMATLSFPEEGKQIEPFEGLVSRERPRLYRQVKYNGVTQLGYYQSGKRVTDENLLFSRFDIPFQTPAGQIRKTQGSKNYPFTAAMPYTICQHKVLKDGQWYRVPVVADALVLNAGDHLEIMSNGEFKSPVHRVVLNPKRERISVVIASFPEEGRQIEPLEDLVSGERPRLYRQVKYSVVAQVGYYHSGMRLADVARI</sequence>
<dbReference type="InterPro" id="IPR026992">
    <property type="entry name" value="DIOX_N"/>
</dbReference>
<proteinExistence type="inferred from homology"/>
<dbReference type="GO" id="GO:0031418">
    <property type="term" value="F:L-ascorbic acid binding"/>
    <property type="evidence" value="ECO:0007669"/>
    <property type="project" value="UniProtKB-KW"/>
</dbReference>
<keyword evidence="4 5" id="KW-0408">Iron</keyword>
<dbReference type="InterPro" id="IPR027443">
    <property type="entry name" value="IPNS-like_sf"/>
</dbReference>
<reference evidence="7" key="1">
    <citation type="submission" date="2022-08" db="EMBL/GenBank/DDBJ databases">
        <authorList>
            <person name="Gutierrez-Valencia J."/>
        </authorList>
    </citation>
    <scope>NUCLEOTIDE SEQUENCE</scope>
</reference>
<protein>
    <recommendedName>
        <fullName evidence="6">Fe2OG dioxygenase domain-containing protein</fullName>
    </recommendedName>
</protein>
<dbReference type="InterPro" id="IPR005123">
    <property type="entry name" value="Oxoglu/Fe-dep_dioxygenase_dom"/>
</dbReference>
<keyword evidence="3" id="KW-0847">Vitamin C</keyword>
<dbReference type="InterPro" id="IPR050295">
    <property type="entry name" value="Plant_2OG-oxidoreductases"/>
</dbReference>
<dbReference type="GO" id="GO:0046872">
    <property type="term" value="F:metal ion binding"/>
    <property type="evidence" value="ECO:0007669"/>
    <property type="project" value="UniProtKB-KW"/>
</dbReference>
<dbReference type="Pfam" id="PF03171">
    <property type="entry name" value="2OG-FeII_Oxy"/>
    <property type="match status" value="2"/>
</dbReference>
<comment type="caution">
    <text evidence="7">The sequence shown here is derived from an EMBL/GenBank/DDBJ whole genome shotgun (WGS) entry which is preliminary data.</text>
</comment>
<dbReference type="EMBL" id="CAMGYJ010000003">
    <property type="protein sequence ID" value="CAI0388779.1"/>
    <property type="molecule type" value="Genomic_DNA"/>
</dbReference>
<feature type="domain" description="Fe2OG dioxygenase" evidence="6">
    <location>
        <begin position="198"/>
        <end position="298"/>
    </location>
</feature>
<organism evidence="7 8">
    <name type="scientific">Linum tenue</name>
    <dbReference type="NCBI Taxonomy" id="586396"/>
    <lineage>
        <taxon>Eukaryota</taxon>
        <taxon>Viridiplantae</taxon>
        <taxon>Streptophyta</taxon>
        <taxon>Embryophyta</taxon>
        <taxon>Tracheophyta</taxon>
        <taxon>Spermatophyta</taxon>
        <taxon>Magnoliopsida</taxon>
        <taxon>eudicotyledons</taxon>
        <taxon>Gunneridae</taxon>
        <taxon>Pentapetalae</taxon>
        <taxon>rosids</taxon>
        <taxon>fabids</taxon>
        <taxon>Malpighiales</taxon>
        <taxon>Linaceae</taxon>
        <taxon>Linum</taxon>
    </lineage>
</organism>
<dbReference type="Gene3D" id="2.60.120.330">
    <property type="entry name" value="B-lactam Antibiotic, Isopenicillin N Synthase, Chain"/>
    <property type="match status" value="2"/>
</dbReference>
<name>A0AAV0HWI0_9ROSI</name>
<gene>
    <name evidence="7" type="ORF">LITE_LOCUS5981</name>
</gene>
<dbReference type="SUPFAM" id="SSF51197">
    <property type="entry name" value="Clavaminate synthase-like"/>
    <property type="match status" value="2"/>
</dbReference>
<evidence type="ECO:0000256" key="5">
    <source>
        <dbReference type="RuleBase" id="RU003682"/>
    </source>
</evidence>
<dbReference type="PROSITE" id="PS51471">
    <property type="entry name" value="FE2OG_OXY"/>
    <property type="match status" value="1"/>
</dbReference>
<dbReference type="Pfam" id="PF14226">
    <property type="entry name" value="DIOX_N"/>
    <property type="match status" value="1"/>
</dbReference>
<evidence type="ECO:0000256" key="2">
    <source>
        <dbReference type="ARBA" id="ARBA00022723"/>
    </source>
</evidence>
<comment type="similarity">
    <text evidence="1 5">Belongs to the iron/ascorbate-dependent oxidoreductase family.</text>
</comment>
<dbReference type="AlphaFoldDB" id="A0AAV0HWI0"/>
<evidence type="ECO:0000256" key="3">
    <source>
        <dbReference type="ARBA" id="ARBA00022896"/>
    </source>
</evidence>
<keyword evidence="8" id="KW-1185">Reference proteome</keyword>